<gene>
    <name evidence="2" type="ORF">KC729_21280</name>
</gene>
<organism evidence="2 3">
    <name type="scientific">Eiseniibacteriota bacterium</name>
    <dbReference type="NCBI Taxonomy" id="2212470"/>
    <lineage>
        <taxon>Bacteria</taxon>
        <taxon>Candidatus Eiseniibacteriota</taxon>
    </lineage>
</organism>
<protein>
    <submittedName>
        <fullName evidence="2">Uncharacterized protein</fullName>
    </submittedName>
</protein>
<proteinExistence type="predicted"/>
<reference evidence="2" key="1">
    <citation type="submission" date="2020-04" db="EMBL/GenBank/DDBJ databases">
        <authorList>
            <person name="Zhang T."/>
        </authorList>
    </citation>
    <scope>NUCLEOTIDE SEQUENCE</scope>
    <source>
        <strain evidence="2">HKST-UBA01</strain>
    </source>
</reference>
<dbReference type="AlphaFoldDB" id="A0A956M2Z7"/>
<dbReference type="Proteomes" id="UP000697710">
    <property type="component" value="Unassembled WGS sequence"/>
</dbReference>
<name>A0A956M2Z7_UNCEI</name>
<sequence length="138" mass="15574">ALWVPLLALSLVGTVVVAQAQARFSGDSVAARRWVYEKTQRGATDEAILYNVDSCEFINGVFGERRYYRMRSGKEFEETLARAAAQSNRIVVAETDHRYRRGPHYARPLIEAGRWGSFRVVASEDLGRIVLVLLERTA</sequence>
<reference evidence="2" key="2">
    <citation type="journal article" date="2021" name="Microbiome">
        <title>Successional dynamics and alternative stable states in a saline activated sludge microbial community over 9 years.</title>
        <authorList>
            <person name="Wang Y."/>
            <person name="Ye J."/>
            <person name="Ju F."/>
            <person name="Liu L."/>
            <person name="Boyd J.A."/>
            <person name="Deng Y."/>
            <person name="Parks D.H."/>
            <person name="Jiang X."/>
            <person name="Yin X."/>
            <person name="Woodcroft B.J."/>
            <person name="Tyson G.W."/>
            <person name="Hugenholtz P."/>
            <person name="Polz M.F."/>
            <person name="Zhang T."/>
        </authorList>
    </citation>
    <scope>NUCLEOTIDE SEQUENCE</scope>
    <source>
        <strain evidence="2">HKST-UBA01</strain>
    </source>
</reference>
<accession>A0A956M2Z7</accession>
<feature type="chain" id="PRO_5037213880" evidence="1">
    <location>
        <begin position="21"/>
        <end position="138"/>
    </location>
</feature>
<feature type="non-terminal residue" evidence="2">
    <location>
        <position position="1"/>
    </location>
</feature>
<evidence type="ECO:0000313" key="3">
    <source>
        <dbReference type="Proteomes" id="UP000697710"/>
    </source>
</evidence>
<comment type="caution">
    <text evidence="2">The sequence shown here is derived from an EMBL/GenBank/DDBJ whole genome shotgun (WGS) entry which is preliminary data.</text>
</comment>
<dbReference type="EMBL" id="JAGQHR010001056">
    <property type="protein sequence ID" value="MCA9730231.1"/>
    <property type="molecule type" value="Genomic_DNA"/>
</dbReference>
<evidence type="ECO:0000256" key="1">
    <source>
        <dbReference type="SAM" id="SignalP"/>
    </source>
</evidence>
<keyword evidence="1" id="KW-0732">Signal</keyword>
<feature type="signal peptide" evidence="1">
    <location>
        <begin position="1"/>
        <end position="20"/>
    </location>
</feature>
<evidence type="ECO:0000313" key="2">
    <source>
        <dbReference type="EMBL" id="MCA9730231.1"/>
    </source>
</evidence>